<dbReference type="Pfam" id="PF06167">
    <property type="entry name" value="Peptidase_M90"/>
    <property type="match status" value="1"/>
</dbReference>
<dbReference type="CDD" id="cd20169">
    <property type="entry name" value="Peptidase_M90_mtfA"/>
    <property type="match status" value="1"/>
</dbReference>
<proteinExistence type="predicted"/>
<gene>
    <name evidence="1" type="ORF">ENO08_03150</name>
</gene>
<dbReference type="Gene3D" id="3.40.390.10">
    <property type="entry name" value="Collagenase (Catalytic Domain)"/>
    <property type="match status" value="1"/>
</dbReference>
<dbReference type="GO" id="GO:0005829">
    <property type="term" value="C:cytosol"/>
    <property type="evidence" value="ECO:0007669"/>
    <property type="project" value="TreeGrafter"/>
</dbReference>
<dbReference type="SUPFAM" id="SSF55486">
    <property type="entry name" value="Metalloproteases ('zincins'), catalytic domain"/>
    <property type="match status" value="1"/>
</dbReference>
<dbReference type="Gene3D" id="1.10.472.150">
    <property type="entry name" value="Glucose-regulated metallo-peptidase M90, N-terminal domain"/>
    <property type="match status" value="1"/>
</dbReference>
<dbReference type="AlphaFoldDB" id="A0A7V2AUC5"/>
<dbReference type="PANTHER" id="PTHR30164">
    <property type="entry name" value="MTFA PEPTIDASE"/>
    <property type="match status" value="1"/>
</dbReference>
<dbReference type="EMBL" id="DSEC01000224">
    <property type="protein sequence ID" value="HER43436.1"/>
    <property type="molecule type" value="Genomic_DNA"/>
</dbReference>
<dbReference type="Proteomes" id="UP000886069">
    <property type="component" value="Unassembled WGS sequence"/>
</dbReference>
<organism evidence="1">
    <name type="scientific">Eiseniibacteriota bacterium</name>
    <dbReference type="NCBI Taxonomy" id="2212470"/>
    <lineage>
        <taxon>Bacteria</taxon>
        <taxon>Candidatus Eiseniibacteriota</taxon>
    </lineage>
</organism>
<comment type="caution">
    <text evidence="1">The sequence shown here is derived from an EMBL/GenBank/DDBJ whole genome shotgun (WGS) entry which is preliminary data.</text>
</comment>
<accession>A0A7V2AUC5</accession>
<name>A0A7V2AUC5_UNCEI</name>
<dbReference type="InterPro" id="IPR010384">
    <property type="entry name" value="MtfA_fam"/>
</dbReference>
<dbReference type="InterPro" id="IPR042252">
    <property type="entry name" value="MtfA_N"/>
</dbReference>
<dbReference type="GO" id="GO:0008237">
    <property type="term" value="F:metallopeptidase activity"/>
    <property type="evidence" value="ECO:0007669"/>
    <property type="project" value="InterPro"/>
</dbReference>
<reference evidence="1" key="1">
    <citation type="journal article" date="2020" name="mSystems">
        <title>Genome- and Community-Level Interaction Insights into Carbon Utilization and Element Cycling Functions of Hydrothermarchaeota in Hydrothermal Sediment.</title>
        <authorList>
            <person name="Zhou Z."/>
            <person name="Liu Y."/>
            <person name="Xu W."/>
            <person name="Pan J."/>
            <person name="Luo Z.H."/>
            <person name="Li M."/>
        </authorList>
    </citation>
    <scope>NUCLEOTIDE SEQUENCE [LARGE SCALE GENOMIC DNA]</scope>
    <source>
        <strain evidence="1">SpSt-1233</strain>
    </source>
</reference>
<sequence>MLRFIRNRRRKRYRETPFPSEWLAFIERNVPLFLRLPSADRQELLGHIQVFMAEKHFEGCGGLEITDEIRVTIAAQACLLLLHRRTDYYPLLSSILVYPGMYKVPVSFETPEGIVEEELDERIGETWARGSVVLSWEDIMSDAADIEDGLNVTIHEFAHQLDEENGDANGTPLLEDPGRYPEWGRVMNKAYAKLQRDVRKGRPAFLDEYGATDPAEFFAVVTECFFEQPSELRQEYPELYEQLKYCFRQDPVEYHR</sequence>
<dbReference type="GO" id="GO:0004177">
    <property type="term" value="F:aminopeptidase activity"/>
    <property type="evidence" value="ECO:0007669"/>
    <property type="project" value="TreeGrafter"/>
</dbReference>
<dbReference type="InterPro" id="IPR024079">
    <property type="entry name" value="MetalloPept_cat_dom_sf"/>
</dbReference>
<dbReference type="PANTHER" id="PTHR30164:SF2">
    <property type="entry name" value="PROTEIN MTFA"/>
    <property type="match status" value="1"/>
</dbReference>
<evidence type="ECO:0000313" key="1">
    <source>
        <dbReference type="EMBL" id="HER43436.1"/>
    </source>
</evidence>
<protein>
    <submittedName>
        <fullName evidence="1">Zinc-dependent peptidase</fullName>
    </submittedName>
</protein>